<comment type="caution">
    <text evidence="5">The sequence shown here is derived from an EMBL/GenBank/DDBJ whole genome shotgun (WGS) entry which is preliminary data.</text>
</comment>
<feature type="domain" description="LamG-like jellyroll fold" evidence="4">
    <location>
        <begin position="614"/>
        <end position="750"/>
    </location>
</feature>
<dbReference type="Pfam" id="PF13385">
    <property type="entry name" value="Laminin_G_3"/>
    <property type="match status" value="1"/>
</dbReference>
<evidence type="ECO:0000259" key="4">
    <source>
        <dbReference type="SMART" id="SM00560"/>
    </source>
</evidence>
<evidence type="ECO:0000313" key="6">
    <source>
        <dbReference type="Proteomes" id="UP000177107"/>
    </source>
</evidence>
<evidence type="ECO:0000313" key="5">
    <source>
        <dbReference type="EMBL" id="OGG67733.1"/>
    </source>
</evidence>
<evidence type="ECO:0000256" key="1">
    <source>
        <dbReference type="ARBA" id="ARBA00022729"/>
    </source>
</evidence>
<dbReference type="SMART" id="SM00560">
    <property type="entry name" value="LamGL"/>
    <property type="match status" value="1"/>
</dbReference>
<sequence>MTAGDVTRLYGLGGTTYVSKTLETNVALASPSGAGGLLAHWSFDGTSPLTDKSGSGYTAAATSSVVFLTSGTSWTVPTGWNSSSNTVECIGAGGNGSTAKTTATEASGAGGGGGAYAKINNLSIAEGALISYVVAAGGSENDTYFNGAASSTASLSCAAGKNASNTTGGSGGSAVDSTGSVEYAGGAGGAGASNSARRSGGGGAGSAGPSGAGKDGGAASTGNSDGAAGGGGSNGGSSTAGTDGADGGDGSSGGAGTSGAGGGAGGSGGGGAGGPGDPGTVGGGGGGGGDDDPGGTTAPSGGDGGSDTAFDSSHGAGGGGGGGGAQSTAGPTTGAGGAGGTYGGGGGGVGSNGSGSNTPGDVGTGGQGVIVINYNGGGTALTPGRIGQALSLNGTSYYLTVSTSISSIKSVAFWAKASTTASIAQGLVNLTGTTVYISTSASKVLSATGFTSPVYYIDGAASTTPGLYDAEWHHVVVTGTAAITGSAVELGRANSVYFGGRMDDVRFYSATLSASDAARLYGLGGTTYVNKNVDTTATGVAPGSGLVGWWTFNGPDLLTNVTDKSGSGNAGSLSGFAATTTVIGKLGQALDFDGSDDYVTIAHSTSLNHGNASDTFSVSAWVKTTAGGQIISKGRPTSLTHIAYRLHVSSGNLTFARWHQTPDTADSFAGDVAIDDGVWHHVAFVNTSASSHSLYVDGALDVTDTTTWSQDDLNTEEVNIGRYKNHTFSTTFFTGSIDDVRIYNRALSAAEVLRLYQLGL</sequence>
<dbReference type="EMBL" id="MFLM01000027">
    <property type="protein sequence ID" value="OGG67733.1"/>
    <property type="molecule type" value="Genomic_DNA"/>
</dbReference>
<gene>
    <name evidence="5" type="ORF">A3C95_00100</name>
</gene>
<evidence type="ECO:0000256" key="3">
    <source>
        <dbReference type="SAM" id="MobiDB-lite"/>
    </source>
</evidence>
<feature type="compositionally biased region" description="Gly residues" evidence="3">
    <location>
        <begin position="199"/>
        <end position="216"/>
    </location>
</feature>
<feature type="compositionally biased region" description="Low complexity" evidence="3">
    <location>
        <begin position="217"/>
        <end position="226"/>
    </location>
</feature>
<dbReference type="AlphaFoldDB" id="A0A1F6E242"/>
<proteinExistence type="predicted"/>
<evidence type="ECO:0000256" key="2">
    <source>
        <dbReference type="ARBA" id="ARBA00023157"/>
    </source>
</evidence>
<keyword evidence="1" id="KW-0732">Signal</keyword>
<dbReference type="Gene3D" id="2.60.120.200">
    <property type="match status" value="2"/>
</dbReference>
<organism evidence="5 6">
    <name type="scientific">Candidatus Kaiserbacteria bacterium RIFCSPHIGHO2_02_FULL_56_30</name>
    <dbReference type="NCBI Taxonomy" id="1798499"/>
    <lineage>
        <taxon>Bacteria</taxon>
        <taxon>Candidatus Kaiseribacteriota</taxon>
    </lineage>
</organism>
<dbReference type="InterPro" id="IPR013320">
    <property type="entry name" value="ConA-like_dom_sf"/>
</dbReference>
<dbReference type="SUPFAM" id="SSF49899">
    <property type="entry name" value="Concanavalin A-like lectins/glucanases"/>
    <property type="match status" value="2"/>
</dbReference>
<keyword evidence="2" id="KW-1015">Disulfide bond</keyword>
<reference evidence="5 6" key="1">
    <citation type="journal article" date="2016" name="Nat. Commun.">
        <title>Thousands of microbial genomes shed light on interconnected biogeochemical processes in an aquifer system.</title>
        <authorList>
            <person name="Anantharaman K."/>
            <person name="Brown C.T."/>
            <person name="Hug L.A."/>
            <person name="Sharon I."/>
            <person name="Castelle C.J."/>
            <person name="Probst A.J."/>
            <person name="Thomas B.C."/>
            <person name="Singh A."/>
            <person name="Wilkins M.J."/>
            <person name="Karaoz U."/>
            <person name="Brodie E.L."/>
            <person name="Williams K.H."/>
            <person name="Hubbard S.S."/>
            <person name="Banfield J.F."/>
        </authorList>
    </citation>
    <scope>NUCLEOTIDE SEQUENCE [LARGE SCALE GENOMIC DNA]</scope>
</reference>
<feature type="compositionally biased region" description="Gly residues" evidence="3">
    <location>
        <begin position="315"/>
        <end position="325"/>
    </location>
</feature>
<dbReference type="STRING" id="1798499.A3C95_00100"/>
<dbReference type="InterPro" id="IPR006558">
    <property type="entry name" value="LamG-like"/>
</dbReference>
<accession>A0A1F6E242</accession>
<dbReference type="Proteomes" id="UP000177107">
    <property type="component" value="Unassembled WGS sequence"/>
</dbReference>
<feature type="region of interest" description="Disordered" evidence="3">
    <location>
        <begin position="186"/>
        <end position="338"/>
    </location>
</feature>
<name>A0A1F6E242_9BACT</name>
<protein>
    <recommendedName>
        <fullName evidence="4">LamG-like jellyroll fold domain-containing protein</fullName>
    </recommendedName>
</protein>
<feature type="compositionally biased region" description="Gly residues" evidence="3">
    <location>
        <begin position="244"/>
        <end position="288"/>
    </location>
</feature>